<evidence type="ECO:0000256" key="1">
    <source>
        <dbReference type="SAM" id="MobiDB-lite"/>
    </source>
</evidence>
<sequence>MTNRSNIGVQTGRNILLSHSLLTRPVLILMATTTSTDSLIEERRKRYHRSSKSVQYLRVSIHPMTLNARQLNFSNFHLPRGQFGALNKEEANTKKFHLRGNQLHGQLPSADCGVNLYGDFARNCGVDLDRLASSFQDPIPSPPPSSQVTQSACSSKKNLKGNTATTASDSQGPKETGTTPPEETAADKPDGNNKKLGEEDKCQNLVKTADGQRFFALCINTGGHKKLSEIPLANIKSDEQLFLEMKKRYREVRGHWSRINFLVKPKTFKLWSFFRSYIAVLRRPDCLPPNTDIDYEPGSALPPSEAFLHYLDHGIGKIDSNRNIWLDILPKRLIEHPPGCKGYGVLITEGPNHEGIFIVSMVVLTCIVFASILWSVVKKHVQGGTGIGTLLVACHAIFLKTWIAWRSGD</sequence>
<organism evidence="3 4">
    <name type="scientific">Cucurbitaria berberidis CBS 394.84</name>
    <dbReference type="NCBI Taxonomy" id="1168544"/>
    <lineage>
        <taxon>Eukaryota</taxon>
        <taxon>Fungi</taxon>
        <taxon>Dikarya</taxon>
        <taxon>Ascomycota</taxon>
        <taxon>Pezizomycotina</taxon>
        <taxon>Dothideomycetes</taxon>
        <taxon>Pleosporomycetidae</taxon>
        <taxon>Pleosporales</taxon>
        <taxon>Pleosporineae</taxon>
        <taxon>Cucurbitariaceae</taxon>
        <taxon>Cucurbitaria</taxon>
    </lineage>
</organism>
<accession>A0A9P4G7H8</accession>
<evidence type="ECO:0000313" key="4">
    <source>
        <dbReference type="Proteomes" id="UP000800039"/>
    </source>
</evidence>
<dbReference type="EMBL" id="ML976620">
    <property type="protein sequence ID" value="KAF1840159.1"/>
    <property type="molecule type" value="Genomic_DNA"/>
</dbReference>
<keyword evidence="2" id="KW-0812">Transmembrane</keyword>
<name>A0A9P4G7H8_9PLEO</name>
<evidence type="ECO:0000313" key="3">
    <source>
        <dbReference type="EMBL" id="KAF1840159.1"/>
    </source>
</evidence>
<feature type="compositionally biased region" description="Basic and acidic residues" evidence="1">
    <location>
        <begin position="185"/>
        <end position="198"/>
    </location>
</feature>
<proteinExistence type="predicted"/>
<feature type="transmembrane region" description="Helical" evidence="2">
    <location>
        <begin position="356"/>
        <end position="377"/>
    </location>
</feature>
<feature type="compositionally biased region" description="Low complexity" evidence="1">
    <location>
        <begin position="173"/>
        <end position="183"/>
    </location>
</feature>
<dbReference type="AlphaFoldDB" id="A0A9P4G7H8"/>
<dbReference type="OrthoDB" id="409136at2759"/>
<reference evidence="3" key="1">
    <citation type="submission" date="2020-01" db="EMBL/GenBank/DDBJ databases">
        <authorList>
            <consortium name="DOE Joint Genome Institute"/>
            <person name="Haridas S."/>
            <person name="Albert R."/>
            <person name="Binder M."/>
            <person name="Bloem J."/>
            <person name="Labutti K."/>
            <person name="Salamov A."/>
            <person name="Andreopoulos B."/>
            <person name="Baker S.E."/>
            <person name="Barry K."/>
            <person name="Bills G."/>
            <person name="Bluhm B.H."/>
            <person name="Cannon C."/>
            <person name="Castanera R."/>
            <person name="Culley D.E."/>
            <person name="Daum C."/>
            <person name="Ezra D."/>
            <person name="Gonzalez J.B."/>
            <person name="Henrissat B."/>
            <person name="Kuo A."/>
            <person name="Liang C."/>
            <person name="Lipzen A."/>
            <person name="Lutzoni F."/>
            <person name="Magnuson J."/>
            <person name="Mondo S."/>
            <person name="Nolan M."/>
            <person name="Ohm R."/>
            <person name="Pangilinan J."/>
            <person name="Park H.-J."/>
            <person name="Ramirez L."/>
            <person name="Alfaro M."/>
            <person name="Sun H."/>
            <person name="Tritt A."/>
            <person name="Yoshinaga Y."/>
            <person name="Zwiers L.-H."/>
            <person name="Turgeon B.G."/>
            <person name="Goodwin S.B."/>
            <person name="Spatafora J.W."/>
            <person name="Crous P.W."/>
            <person name="Grigoriev I.V."/>
        </authorList>
    </citation>
    <scope>NUCLEOTIDE SEQUENCE</scope>
    <source>
        <strain evidence="3">CBS 394.84</strain>
    </source>
</reference>
<keyword evidence="2" id="KW-0472">Membrane</keyword>
<comment type="caution">
    <text evidence="3">The sequence shown here is derived from an EMBL/GenBank/DDBJ whole genome shotgun (WGS) entry which is preliminary data.</text>
</comment>
<feature type="region of interest" description="Disordered" evidence="1">
    <location>
        <begin position="135"/>
        <end position="198"/>
    </location>
</feature>
<dbReference type="Proteomes" id="UP000800039">
    <property type="component" value="Unassembled WGS sequence"/>
</dbReference>
<evidence type="ECO:0000256" key="2">
    <source>
        <dbReference type="SAM" id="Phobius"/>
    </source>
</evidence>
<keyword evidence="2" id="KW-1133">Transmembrane helix</keyword>
<keyword evidence="4" id="KW-1185">Reference proteome</keyword>
<dbReference type="RefSeq" id="XP_040782722.1">
    <property type="nucleotide sequence ID" value="XM_040937411.1"/>
</dbReference>
<feature type="compositionally biased region" description="Polar residues" evidence="1">
    <location>
        <begin position="152"/>
        <end position="171"/>
    </location>
</feature>
<gene>
    <name evidence="3" type="ORF">K460DRAFT_410760</name>
</gene>
<feature type="transmembrane region" description="Helical" evidence="2">
    <location>
        <begin position="384"/>
        <end position="405"/>
    </location>
</feature>
<dbReference type="GeneID" id="63854661"/>
<protein>
    <submittedName>
        <fullName evidence="3">Uncharacterized protein</fullName>
    </submittedName>
</protein>